<dbReference type="SUPFAM" id="SSF51338">
    <property type="entry name" value="Composite domain of metallo-dependent hydrolases"/>
    <property type="match status" value="1"/>
</dbReference>
<dbReference type="GO" id="GO:0016810">
    <property type="term" value="F:hydrolase activity, acting on carbon-nitrogen (but not peptide) bonds"/>
    <property type="evidence" value="ECO:0007669"/>
    <property type="project" value="InterPro"/>
</dbReference>
<name>A0A518RKN5_9SPHN</name>
<keyword evidence="1" id="KW-0732">Signal</keyword>
<reference evidence="3 4" key="1">
    <citation type="submission" date="2019-07" db="EMBL/GenBank/DDBJ databases">
        <title>Sphingomonas alkalisoli sp. nov., isolated from rhizosphere soil of Suaedae salsa.</title>
        <authorList>
            <person name="Zhang H."/>
            <person name="Xu L."/>
            <person name="Zhang J.-X."/>
            <person name="Sun J.-Q."/>
        </authorList>
    </citation>
    <scope>NUCLEOTIDE SEQUENCE [LARGE SCALE GENOMIC DNA]</scope>
    <source>
        <strain evidence="3 4">XS-10</strain>
    </source>
</reference>
<evidence type="ECO:0000256" key="1">
    <source>
        <dbReference type="SAM" id="SignalP"/>
    </source>
</evidence>
<dbReference type="EMBL" id="CP042239">
    <property type="protein sequence ID" value="QDX28006.1"/>
    <property type="molecule type" value="Genomic_DNA"/>
</dbReference>
<dbReference type="PANTHER" id="PTHR43135">
    <property type="entry name" value="ALPHA-D-RIBOSE 1-METHYLPHOSPHONATE 5-TRIPHOSPHATE DIPHOSPHATASE"/>
    <property type="match status" value="1"/>
</dbReference>
<sequence>MRRIAAVTIALLAATPLAAQTASPAPAVAASVKYIHAGTLLAKPGEAPRGASTIIVRDGKIVEVRDGFIVPEGGAELIDLRDRFVMPGLIDMHVHLWGIGGDPLRARLTALTTDDADDMMHAVGNARVTLEAGFTTVRDLGGNARGMRALREGVERGVIAGPTIVNAGNSISVSGGHADGSNGVAEIFADAIHKHQINTCDGPDDCRRAVRQQIALGAQVIKYMSTGGVLSNVSGGLGRAMTDDEMKAIVETSHGLGRKVATHSHAAAGTKAAIAAGVDTIDHGSFLDDEAIRMMKANGTWLVPTMMAPAAALDQARKGLLPPAVIPKAEEAAAAAFASHSKAYAAGVKVAFGTDSGVSAHGDNAQEFALMVKAGMSPARALEAATIGAAEALGRASTIGSIAPGKDADIIAVSGSPLDDVKRMEQVEFVMRHGVVHKAGGKRQAFPAD</sequence>
<protein>
    <submittedName>
        <fullName evidence="3">Amidohydrolase family protein</fullName>
    </submittedName>
</protein>
<gene>
    <name evidence="3" type="ORF">FPZ54_19630</name>
</gene>
<organism evidence="3 4">
    <name type="scientific">Sphingomonas suaedae</name>
    <dbReference type="NCBI Taxonomy" id="2599297"/>
    <lineage>
        <taxon>Bacteria</taxon>
        <taxon>Pseudomonadati</taxon>
        <taxon>Pseudomonadota</taxon>
        <taxon>Alphaproteobacteria</taxon>
        <taxon>Sphingomonadales</taxon>
        <taxon>Sphingomonadaceae</taxon>
        <taxon>Sphingomonas</taxon>
    </lineage>
</organism>
<dbReference type="Proteomes" id="UP000318055">
    <property type="component" value="Chromosome"/>
</dbReference>
<feature type="signal peptide" evidence="1">
    <location>
        <begin position="1"/>
        <end position="19"/>
    </location>
</feature>
<dbReference type="OrthoDB" id="9782972at2"/>
<evidence type="ECO:0000259" key="2">
    <source>
        <dbReference type="Pfam" id="PF01979"/>
    </source>
</evidence>
<dbReference type="InterPro" id="IPR032466">
    <property type="entry name" value="Metal_Hydrolase"/>
</dbReference>
<evidence type="ECO:0000313" key="3">
    <source>
        <dbReference type="EMBL" id="QDX28006.1"/>
    </source>
</evidence>
<dbReference type="Pfam" id="PF01979">
    <property type="entry name" value="Amidohydro_1"/>
    <property type="match status" value="1"/>
</dbReference>
<accession>A0A518RKN5</accession>
<feature type="domain" description="Amidohydrolase-related" evidence="2">
    <location>
        <begin position="84"/>
        <end position="434"/>
    </location>
</feature>
<keyword evidence="4" id="KW-1185">Reference proteome</keyword>
<dbReference type="InterPro" id="IPR051781">
    <property type="entry name" value="Metallo-dep_Hydrolase"/>
</dbReference>
<keyword evidence="3" id="KW-0378">Hydrolase</keyword>
<dbReference type="Gene3D" id="2.30.40.10">
    <property type="entry name" value="Urease, subunit C, domain 1"/>
    <property type="match status" value="1"/>
</dbReference>
<proteinExistence type="predicted"/>
<dbReference type="AlphaFoldDB" id="A0A518RKN5"/>
<dbReference type="InterPro" id="IPR006680">
    <property type="entry name" value="Amidohydro-rel"/>
</dbReference>
<dbReference type="CDD" id="cd01299">
    <property type="entry name" value="Met_dep_hydrolase_A"/>
    <property type="match status" value="1"/>
</dbReference>
<evidence type="ECO:0000313" key="4">
    <source>
        <dbReference type="Proteomes" id="UP000318055"/>
    </source>
</evidence>
<feature type="chain" id="PRO_5022230976" evidence="1">
    <location>
        <begin position="20"/>
        <end position="449"/>
    </location>
</feature>
<dbReference type="InterPro" id="IPR057744">
    <property type="entry name" value="OTAase-like"/>
</dbReference>
<dbReference type="PANTHER" id="PTHR43135:SF3">
    <property type="entry name" value="ALPHA-D-RIBOSE 1-METHYLPHOSPHONATE 5-TRIPHOSPHATE DIPHOSPHATASE"/>
    <property type="match status" value="1"/>
</dbReference>
<dbReference type="SUPFAM" id="SSF51556">
    <property type="entry name" value="Metallo-dependent hydrolases"/>
    <property type="match status" value="1"/>
</dbReference>
<dbReference type="Gene3D" id="3.20.20.140">
    <property type="entry name" value="Metal-dependent hydrolases"/>
    <property type="match status" value="1"/>
</dbReference>
<dbReference type="KEGG" id="ssua:FPZ54_19630"/>
<dbReference type="RefSeq" id="WP_145849477.1">
    <property type="nucleotide sequence ID" value="NZ_CP042239.1"/>
</dbReference>
<dbReference type="InterPro" id="IPR011059">
    <property type="entry name" value="Metal-dep_hydrolase_composite"/>
</dbReference>